<dbReference type="EMBL" id="LT608328">
    <property type="protein sequence ID" value="SCM59439.1"/>
    <property type="molecule type" value="Genomic_DNA"/>
</dbReference>
<proteinExistence type="predicted"/>
<evidence type="ECO:0000313" key="2">
    <source>
        <dbReference type="EMBL" id="SCM59439.1"/>
    </source>
</evidence>
<evidence type="ECO:0000259" key="1">
    <source>
        <dbReference type="Pfam" id="PF04536"/>
    </source>
</evidence>
<dbReference type="KEGG" id="pmuc:ING2E5A_2643"/>
<sequence>MLTPQESDRVVESIRSAEKSTSAEIRVCIARKCKCDPLEAALKKFRQLRMEETALRNAVLIYVAPDSHKAAILGDAGISKIAGAGFWDEVLEEMISLFKDGDICGGICRGVEKAGELMKNCFPVSESDVNELNNDVVWDEE</sequence>
<dbReference type="PANTHER" id="PTHR30373">
    <property type="entry name" value="UPF0603 PROTEIN YGCG"/>
    <property type="match status" value="1"/>
</dbReference>
<evidence type="ECO:0000313" key="3">
    <source>
        <dbReference type="Proteomes" id="UP000178485"/>
    </source>
</evidence>
<protein>
    <recommendedName>
        <fullName evidence="1">TPM domain-containing protein</fullName>
    </recommendedName>
</protein>
<dbReference type="RefSeq" id="WP_071137728.1">
    <property type="nucleotide sequence ID" value="NZ_DUQN01000116.1"/>
</dbReference>
<gene>
    <name evidence="2" type="ORF">ING2E5A_2643</name>
</gene>
<dbReference type="Gene3D" id="3.10.310.50">
    <property type="match status" value="1"/>
</dbReference>
<dbReference type="STRING" id="1642646.ING2E5A_2643"/>
<dbReference type="AlphaFoldDB" id="A0A1G4GA66"/>
<feature type="domain" description="TPM" evidence="1">
    <location>
        <begin position="1"/>
        <end position="115"/>
    </location>
</feature>
<dbReference type="PANTHER" id="PTHR30373:SF8">
    <property type="entry name" value="BLL7265 PROTEIN"/>
    <property type="match status" value="1"/>
</dbReference>
<keyword evidence="3" id="KW-1185">Reference proteome</keyword>
<dbReference type="Pfam" id="PF04536">
    <property type="entry name" value="TPM_phosphatase"/>
    <property type="match status" value="1"/>
</dbReference>
<name>A0A1G4GA66_9BACT</name>
<reference evidence="2 3" key="1">
    <citation type="submission" date="2016-08" db="EMBL/GenBank/DDBJ databases">
        <authorList>
            <person name="Seilhamer J.J."/>
        </authorList>
    </citation>
    <scope>NUCLEOTIDE SEQUENCE [LARGE SCALE GENOMIC DNA]</scope>
    <source>
        <strain evidence="2">ING2-E5A</strain>
    </source>
</reference>
<organism evidence="2 3">
    <name type="scientific">Petrimonas mucosa</name>
    <dbReference type="NCBI Taxonomy" id="1642646"/>
    <lineage>
        <taxon>Bacteria</taxon>
        <taxon>Pseudomonadati</taxon>
        <taxon>Bacteroidota</taxon>
        <taxon>Bacteroidia</taxon>
        <taxon>Bacteroidales</taxon>
        <taxon>Dysgonomonadaceae</taxon>
        <taxon>Petrimonas</taxon>
    </lineage>
</organism>
<accession>A0A1G4GA66</accession>
<dbReference type="InterPro" id="IPR007621">
    <property type="entry name" value="TPM_dom"/>
</dbReference>
<dbReference type="Proteomes" id="UP000178485">
    <property type="component" value="Chromosome i"/>
</dbReference>